<dbReference type="OMA" id="FAYPFTE"/>
<dbReference type="InterPro" id="IPR052192">
    <property type="entry name" value="Insect_Ionotropic_Sensory_Rcpt"/>
</dbReference>
<dbReference type="OrthoDB" id="8010639at2759"/>
<dbReference type="EMBL" id="CH954179">
    <property type="protein sequence ID" value="EDV55940.1"/>
    <property type="molecule type" value="Genomic_DNA"/>
</dbReference>
<sequence>MCKVLTILVLVLLLTLTSDAYNVTLLKSLLSLIANREPWINTPIFVGHHTQSGNLNDLIIWLHQTMGVTSLTMNSFLQAEHLRPLGNFKVTRNNAIVLFFCYDRQDVLWLTLDRNLRQLRRIRLIIILRSQRSGSQKAIKSIFNTLWQYQFLNVLVLHRDQLYSYTPYPALSFFKLDIYSEPLFPPAARNFQGYVVSTPAENDIPRVFHVHDASTKSRKVLGYAYRTFVEYINHYNASLRLTNPDEDLDPTTSVNMNRIVQLIIDGQLEISLHPYVFTPPTAAKSYPLMIYPNCLIVPMRNEIPRHMYLLRPFQLYSWYLLLFAVIYITGVLYWISPKLDKRTRTQRLGLHFLDAISKILFISSPTTIHRPTWRHIIIFLQLCILGFISTSWYNIELDSFFTTIVVGEQVNSMDQLVRQQQKVLVKEYEFNTLLRHVEPRLVDKVSRLLVAVNASEQVSALLSFNRSFAYPFTEERWQFFAMQQQYAFKPIFRFSSACLGSPHIGYPMRVDSHLESSLNHFILMIQDTGLLNHWVVSDFNDAMRAGYVRFLDNVLGYQGIDVDTLRLGWCVLGIGWMLSALVFSCEYWHIYPWRFTA</sequence>
<evidence type="ECO:0008006" key="12">
    <source>
        <dbReference type="Google" id="ProtNLM"/>
    </source>
</evidence>
<evidence type="ECO:0000256" key="8">
    <source>
        <dbReference type="SAM" id="Phobius"/>
    </source>
</evidence>
<evidence type="ECO:0000313" key="11">
    <source>
        <dbReference type="Proteomes" id="UP000008711"/>
    </source>
</evidence>
<feature type="chain" id="PRO_5002792368" description="Ionotropic glutamate receptor C-terminal domain-containing protein" evidence="9">
    <location>
        <begin position="21"/>
        <end position="597"/>
    </location>
</feature>
<evidence type="ECO:0000256" key="5">
    <source>
        <dbReference type="ARBA" id="ARBA00023136"/>
    </source>
</evidence>
<dbReference type="PANTHER" id="PTHR42643">
    <property type="entry name" value="IONOTROPIC RECEPTOR 20A-RELATED"/>
    <property type="match status" value="1"/>
</dbReference>
<feature type="transmembrane region" description="Helical" evidence="8">
    <location>
        <begin position="316"/>
        <end position="336"/>
    </location>
</feature>
<feature type="transmembrane region" description="Helical" evidence="8">
    <location>
        <begin position="376"/>
        <end position="395"/>
    </location>
</feature>
<keyword evidence="6" id="KW-0675">Receptor</keyword>
<dbReference type="PhylomeDB" id="B3NQN0"/>
<evidence type="ECO:0000256" key="2">
    <source>
        <dbReference type="ARBA" id="ARBA00022475"/>
    </source>
</evidence>
<evidence type="ECO:0000256" key="9">
    <source>
        <dbReference type="SAM" id="SignalP"/>
    </source>
</evidence>
<dbReference type="SUPFAM" id="SSF53850">
    <property type="entry name" value="Periplasmic binding protein-like II"/>
    <property type="match status" value="1"/>
</dbReference>
<evidence type="ECO:0000256" key="1">
    <source>
        <dbReference type="ARBA" id="ARBA00004651"/>
    </source>
</evidence>
<reference evidence="10 11" key="2">
    <citation type="journal article" date="2008" name="Bioinformatics">
        <title>Assembly reconciliation.</title>
        <authorList>
            <person name="Zimin A.V."/>
            <person name="Smith D.R."/>
            <person name="Sutton G."/>
            <person name="Yorke J.A."/>
        </authorList>
    </citation>
    <scope>NUCLEOTIDE SEQUENCE [LARGE SCALE GENOMIC DNA]</scope>
    <source>
        <strain evidence="10 11">TSC#14021-0224.01</strain>
    </source>
</reference>
<evidence type="ECO:0000256" key="7">
    <source>
        <dbReference type="ARBA" id="ARBA00023180"/>
    </source>
</evidence>
<dbReference type="PANTHER" id="PTHR42643:SF41">
    <property type="entry name" value="IONOTROPIC RECEPTOR 20A-RELATED"/>
    <property type="match status" value="1"/>
</dbReference>
<evidence type="ECO:0000313" key="10">
    <source>
        <dbReference type="EMBL" id="EDV55940.1"/>
    </source>
</evidence>
<dbReference type="GO" id="GO:0005886">
    <property type="term" value="C:plasma membrane"/>
    <property type="evidence" value="ECO:0007669"/>
    <property type="project" value="UniProtKB-SubCell"/>
</dbReference>
<keyword evidence="4 8" id="KW-1133">Transmembrane helix</keyword>
<dbReference type="HOGENOM" id="CLU_028766_0_0_1"/>
<name>B3NQN0_DROER</name>
<dbReference type="AlphaFoldDB" id="B3NQN0"/>
<keyword evidence="7" id="KW-0325">Glycoprotein</keyword>
<gene>
    <name evidence="10" type="primary">Dere\GG20503</name>
    <name evidence="10" type="synonym">dere_GLEANR_5295</name>
    <name evidence="10" type="synonym">GG20503</name>
    <name evidence="10" type="ORF">Dere_GG20503</name>
</gene>
<organism evidence="10 11">
    <name type="scientific">Drosophila erecta</name>
    <name type="common">Fruit fly</name>
    <dbReference type="NCBI Taxonomy" id="7220"/>
    <lineage>
        <taxon>Eukaryota</taxon>
        <taxon>Metazoa</taxon>
        <taxon>Ecdysozoa</taxon>
        <taxon>Arthropoda</taxon>
        <taxon>Hexapoda</taxon>
        <taxon>Insecta</taxon>
        <taxon>Pterygota</taxon>
        <taxon>Neoptera</taxon>
        <taxon>Endopterygota</taxon>
        <taxon>Diptera</taxon>
        <taxon>Brachycera</taxon>
        <taxon>Muscomorpha</taxon>
        <taxon>Ephydroidea</taxon>
        <taxon>Drosophilidae</taxon>
        <taxon>Drosophila</taxon>
        <taxon>Sophophora</taxon>
    </lineage>
</organism>
<protein>
    <recommendedName>
        <fullName evidence="12">Ionotropic glutamate receptor C-terminal domain-containing protein</fullName>
    </recommendedName>
</protein>
<evidence type="ECO:0000256" key="4">
    <source>
        <dbReference type="ARBA" id="ARBA00022989"/>
    </source>
</evidence>
<dbReference type="eggNOG" id="ENOG502TKVQ">
    <property type="taxonomic scope" value="Eukaryota"/>
</dbReference>
<keyword evidence="9" id="KW-0732">Signal</keyword>
<keyword evidence="2" id="KW-1003">Cell membrane</keyword>
<evidence type="ECO:0000256" key="3">
    <source>
        <dbReference type="ARBA" id="ARBA00022692"/>
    </source>
</evidence>
<comment type="subcellular location">
    <subcellularLocation>
        <location evidence="1">Cell membrane</location>
        <topology evidence="1">Multi-pass membrane protein</topology>
    </subcellularLocation>
</comment>
<keyword evidence="11" id="KW-1185">Reference proteome</keyword>
<evidence type="ECO:0000256" key="6">
    <source>
        <dbReference type="ARBA" id="ARBA00023170"/>
    </source>
</evidence>
<dbReference type="KEGG" id="der:6549031"/>
<reference evidence="10 11" key="1">
    <citation type="journal article" date="2007" name="Nature">
        <title>Evolution of genes and genomes on the Drosophila phylogeny.</title>
        <authorList>
            <consortium name="Drosophila 12 Genomes Consortium"/>
            <person name="Clark A.G."/>
            <person name="Eisen M.B."/>
            <person name="Smith D.R."/>
            <person name="Bergman C.M."/>
            <person name="Oliver B."/>
            <person name="Markow T.A."/>
            <person name="Kaufman T.C."/>
            <person name="Kellis M."/>
            <person name="Gelbart W."/>
            <person name="Iyer V.N."/>
            <person name="Pollard D.A."/>
            <person name="Sackton T.B."/>
            <person name="Larracuente A.M."/>
            <person name="Singh N.D."/>
            <person name="Abad J.P."/>
            <person name="Abt D.N."/>
            <person name="Adryan B."/>
            <person name="Aguade M."/>
            <person name="Akashi H."/>
            <person name="Anderson W.W."/>
            <person name="Aquadro C.F."/>
            <person name="Ardell D.H."/>
            <person name="Arguello R."/>
            <person name="Artieri C.G."/>
            <person name="Barbash D.A."/>
            <person name="Barker D."/>
            <person name="Barsanti P."/>
            <person name="Batterham P."/>
            <person name="Batzoglou S."/>
            <person name="Begun D."/>
            <person name="Bhutkar A."/>
            <person name="Blanco E."/>
            <person name="Bosak S.A."/>
            <person name="Bradley R.K."/>
            <person name="Brand A.D."/>
            <person name="Brent M.R."/>
            <person name="Brooks A.N."/>
            <person name="Brown R.H."/>
            <person name="Butlin R.K."/>
            <person name="Caggese C."/>
            <person name="Calvi B.R."/>
            <person name="Bernardo de Carvalho A."/>
            <person name="Caspi A."/>
            <person name="Castrezana S."/>
            <person name="Celniker S.E."/>
            <person name="Chang J.L."/>
            <person name="Chapple C."/>
            <person name="Chatterji S."/>
            <person name="Chinwalla A."/>
            <person name="Civetta A."/>
            <person name="Clifton S.W."/>
            <person name="Comeron J.M."/>
            <person name="Costello J.C."/>
            <person name="Coyne J.A."/>
            <person name="Daub J."/>
            <person name="David R.G."/>
            <person name="Delcher A.L."/>
            <person name="Delehaunty K."/>
            <person name="Do C.B."/>
            <person name="Ebling H."/>
            <person name="Edwards K."/>
            <person name="Eickbush T."/>
            <person name="Evans J.D."/>
            <person name="Filipski A."/>
            <person name="Findeiss S."/>
            <person name="Freyhult E."/>
            <person name="Fulton L."/>
            <person name="Fulton R."/>
            <person name="Garcia A.C."/>
            <person name="Gardiner A."/>
            <person name="Garfield D.A."/>
            <person name="Garvin B.E."/>
            <person name="Gibson G."/>
            <person name="Gilbert D."/>
            <person name="Gnerre S."/>
            <person name="Godfrey J."/>
            <person name="Good R."/>
            <person name="Gotea V."/>
            <person name="Gravely B."/>
            <person name="Greenberg A.J."/>
            <person name="Griffiths-Jones S."/>
            <person name="Gross S."/>
            <person name="Guigo R."/>
            <person name="Gustafson E.A."/>
            <person name="Haerty W."/>
            <person name="Hahn M.W."/>
            <person name="Halligan D.L."/>
            <person name="Halpern A.L."/>
            <person name="Halter G.M."/>
            <person name="Han M.V."/>
            <person name="Heger A."/>
            <person name="Hillier L."/>
            <person name="Hinrichs A.S."/>
            <person name="Holmes I."/>
            <person name="Hoskins R.A."/>
            <person name="Hubisz M.J."/>
            <person name="Hultmark D."/>
            <person name="Huntley M.A."/>
            <person name="Jaffe D.B."/>
            <person name="Jagadeeshan S."/>
            <person name="Jeck W.R."/>
            <person name="Johnson J."/>
            <person name="Jones C.D."/>
            <person name="Jordan W.C."/>
            <person name="Karpen G.H."/>
            <person name="Kataoka E."/>
            <person name="Keightley P.D."/>
            <person name="Kheradpour P."/>
            <person name="Kirkness E.F."/>
            <person name="Koerich L.B."/>
            <person name="Kristiansen K."/>
            <person name="Kudrna D."/>
            <person name="Kulathinal R.J."/>
            <person name="Kumar S."/>
            <person name="Kwok R."/>
            <person name="Lander E."/>
            <person name="Langley C.H."/>
            <person name="Lapoint R."/>
            <person name="Lazzaro B.P."/>
            <person name="Lee S.J."/>
            <person name="Levesque L."/>
            <person name="Li R."/>
            <person name="Lin C.F."/>
            <person name="Lin M.F."/>
            <person name="Lindblad-Toh K."/>
            <person name="Llopart A."/>
            <person name="Long M."/>
            <person name="Low L."/>
            <person name="Lozovsky E."/>
            <person name="Lu J."/>
            <person name="Luo M."/>
            <person name="Machado C.A."/>
            <person name="Makalowski W."/>
            <person name="Marzo M."/>
            <person name="Matsuda M."/>
            <person name="Matzkin L."/>
            <person name="McAllister B."/>
            <person name="McBride C.S."/>
            <person name="McKernan B."/>
            <person name="McKernan K."/>
            <person name="Mendez-Lago M."/>
            <person name="Minx P."/>
            <person name="Mollenhauer M.U."/>
            <person name="Montooth K."/>
            <person name="Mount S.M."/>
            <person name="Mu X."/>
            <person name="Myers E."/>
            <person name="Negre B."/>
            <person name="Newfeld S."/>
            <person name="Nielsen R."/>
            <person name="Noor M.A."/>
            <person name="O'Grady P."/>
            <person name="Pachter L."/>
            <person name="Papaceit M."/>
            <person name="Parisi M.J."/>
            <person name="Parisi M."/>
            <person name="Parts L."/>
            <person name="Pedersen J.S."/>
            <person name="Pesole G."/>
            <person name="Phillippy A.M."/>
            <person name="Ponting C.P."/>
            <person name="Pop M."/>
            <person name="Porcelli D."/>
            <person name="Powell J.R."/>
            <person name="Prohaska S."/>
            <person name="Pruitt K."/>
            <person name="Puig M."/>
            <person name="Quesneville H."/>
            <person name="Ram K.R."/>
            <person name="Rand D."/>
            <person name="Rasmussen M.D."/>
            <person name="Reed L.K."/>
            <person name="Reenan R."/>
            <person name="Reily A."/>
            <person name="Remington K.A."/>
            <person name="Rieger T.T."/>
            <person name="Ritchie M.G."/>
            <person name="Robin C."/>
            <person name="Rogers Y.H."/>
            <person name="Rohde C."/>
            <person name="Rozas J."/>
            <person name="Rubenfield M.J."/>
            <person name="Ruiz A."/>
            <person name="Russo S."/>
            <person name="Salzberg S.L."/>
            <person name="Sanchez-Gracia A."/>
            <person name="Saranga D.J."/>
            <person name="Sato H."/>
            <person name="Schaeffer S.W."/>
            <person name="Schatz M.C."/>
            <person name="Schlenke T."/>
            <person name="Schwartz R."/>
            <person name="Segarra C."/>
            <person name="Singh R.S."/>
            <person name="Sirot L."/>
            <person name="Sirota M."/>
            <person name="Sisneros N.B."/>
            <person name="Smith C.D."/>
            <person name="Smith T.F."/>
            <person name="Spieth J."/>
            <person name="Stage D.E."/>
            <person name="Stark A."/>
            <person name="Stephan W."/>
            <person name="Strausberg R.L."/>
            <person name="Strempel S."/>
            <person name="Sturgill D."/>
            <person name="Sutton G."/>
            <person name="Sutton G.G."/>
            <person name="Tao W."/>
            <person name="Teichmann S."/>
            <person name="Tobari Y.N."/>
            <person name="Tomimura Y."/>
            <person name="Tsolas J.M."/>
            <person name="Valente V.L."/>
            <person name="Venter E."/>
            <person name="Venter J.C."/>
            <person name="Vicario S."/>
            <person name="Vieira F.G."/>
            <person name="Vilella A.J."/>
            <person name="Villasante A."/>
            <person name="Walenz B."/>
            <person name="Wang J."/>
            <person name="Wasserman M."/>
            <person name="Watts T."/>
            <person name="Wilson D."/>
            <person name="Wilson R.K."/>
            <person name="Wing R.A."/>
            <person name="Wolfner M.F."/>
            <person name="Wong A."/>
            <person name="Wong G.K."/>
            <person name="Wu C.I."/>
            <person name="Wu G."/>
            <person name="Yamamoto D."/>
            <person name="Yang H.P."/>
            <person name="Yang S.P."/>
            <person name="Yorke J.A."/>
            <person name="Yoshida K."/>
            <person name="Zdobnov E."/>
            <person name="Zhang P."/>
            <person name="Zhang Y."/>
            <person name="Zimin A.V."/>
            <person name="Baldwin J."/>
            <person name="Abdouelleil A."/>
            <person name="Abdulkadir J."/>
            <person name="Abebe A."/>
            <person name="Abera B."/>
            <person name="Abreu J."/>
            <person name="Acer S.C."/>
            <person name="Aftuck L."/>
            <person name="Alexander A."/>
            <person name="An P."/>
            <person name="Anderson E."/>
            <person name="Anderson S."/>
            <person name="Arachi H."/>
            <person name="Azer M."/>
            <person name="Bachantsang P."/>
            <person name="Barry A."/>
            <person name="Bayul T."/>
            <person name="Berlin A."/>
            <person name="Bessette D."/>
            <person name="Bloom T."/>
            <person name="Blye J."/>
            <person name="Boguslavskiy L."/>
            <person name="Bonnet C."/>
            <person name="Boukhgalter B."/>
            <person name="Bourzgui I."/>
            <person name="Brown A."/>
            <person name="Cahill P."/>
            <person name="Channer S."/>
            <person name="Cheshatsang Y."/>
            <person name="Chuda L."/>
            <person name="Citroen M."/>
            <person name="Collymore A."/>
            <person name="Cooke P."/>
            <person name="Costello M."/>
            <person name="D'Aco K."/>
            <person name="Daza R."/>
            <person name="De Haan G."/>
            <person name="DeGray S."/>
            <person name="DeMaso C."/>
            <person name="Dhargay N."/>
            <person name="Dooley K."/>
            <person name="Dooley E."/>
            <person name="Doricent M."/>
            <person name="Dorje P."/>
            <person name="Dorjee K."/>
            <person name="Dupes A."/>
            <person name="Elong R."/>
            <person name="Falk J."/>
            <person name="Farina A."/>
            <person name="Faro S."/>
            <person name="Ferguson D."/>
            <person name="Fisher S."/>
            <person name="Foley C.D."/>
            <person name="Franke A."/>
            <person name="Friedrich D."/>
            <person name="Gadbois L."/>
            <person name="Gearin G."/>
            <person name="Gearin C.R."/>
            <person name="Giannoukos G."/>
            <person name="Goode T."/>
            <person name="Graham J."/>
            <person name="Grandbois E."/>
            <person name="Grewal S."/>
            <person name="Gyaltsen K."/>
            <person name="Hafez N."/>
            <person name="Hagos B."/>
            <person name="Hall J."/>
            <person name="Henson C."/>
            <person name="Hollinger A."/>
            <person name="Honan T."/>
            <person name="Huard M.D."/>
            <person name="Hughes L."/>
            <person name="Hurhula B."/>
            <person name="Husby M.E."/>
            <person name="Kamat A."/>
            <person name="Kanga B."/>
            <person name="Kashin S."/>
            <person name="Khazanovich D."/>
            <person name="Kisner P."/>
            <person name="Lance K."/>
            <person name="Lara M."/>
            <person name="Lee W."/>
            <person name="Lennon N."/>
            <person name="Letendre F."/>
            <person name="LeVine R."/>
            <person name="Lipovsky A."/>
            <person name="Liu X."/>
            <person name="Liu J."/>
            <person name="Liu S."/>
            <person name="Lokyitsang T."/>
            <person name="Lokyitsang Y."/>
            <person name="Lubonja R."/>
            <person name="Lui A."/>
            <person name="MacDonald P."/>
            <person name="Magnisalis V."/>
            <person name="Maru K."/>
            <person name="Matthews C."/>
            <person name="McCusker W."/>
            <person name="McDonough S."/>
            <person name="Mehta T."/>
            <person name="Meldrim J."/>
            <person name="Meneus L."/>
            <person name="Mihai O."/>
            <person name="Mihalev A."/>
            <person name="Mihova T."/>
            <person name="Mittelman R."/>
            <person name="Mlenga V."/>
            <person name="Montmayeur A."/>
            <person name="Mulrain L."/>
            <person name="Navidi A."/>
            <person name="Naylor J."/>
            <person name="Negash T."/>
            <person name="Nguyen T."/>
            <person name="Nguyen N."/>
            <person name="Nicol R."/>
            <person name="Norbu C."/>
            <person name="Norbu N."/>
            <person name="Novod N."/>
            <person name="O'Neill B."/>
            <person name="Osman S."/>
            <person name="Markiewicz E."/>
            <person name="Oyono O.L."/>
            <person name="Patti C."/>
            <person name="Phunkhang P."/>
            <person name="Pierre F."/>
            <person name="Priest M."/>
            <person name="Raghuraman S."/>
            <person name="Rege F."/>
            <person name="Reyes R."/>
            <person name="Rise C."/>
            <person name="Rogov P."/>
            <person name="Ross K."/>
            <person name="Ryan E."/>
            <person name="Settipalli S."/>
            <person name="Shea T."/>
            <person name="Sherpa N."/>
            <person name="Shi L."/>
            <person name="Shih D."/>
            <person name="Sparrow T."/>
            <person name="Spaulding J."/>
            <person name="Stalker J."/>
            <person name="Stange-Thomann N."/>
            <person name="Stavropoulos S."/>
            <person name="Stone C."/>
            <person name="Strader C."/>
            <person name="Tesfaye S."/>
            <person name="Thomson T."/>
            <person name="Thoulutsang Y."/>
            <person name="Thoulutsang D."/>
            <person name="Topham K."/>
            <person name="Topping I."/>
            <person name="Tsamla T."/>
            <person name="Vassiliev H."/>
            <person name="Vo A."/>
            <person name="Wangchuk T."/>
            <person name="Wangdi T."/>
            <person name="Weiand M."/>
            <person name="Wilkinson J."/>
            <person name="Wilson A."/>
            <person name="Yadav S."/>
            <person name="Young G."/>
            <person name="Yu Q."/>
            <person name="Zembek L."/>
            <person name="Zhong D."/>
            <person name="Zimmer A."/>
            <person name="Zwirko Z."/>
            <person name="Jaffe D.B."/>
            <person name="Alvarez P."/>
            <person name="Brockman W."/>
            <person name="Butler J."/>
            <person name="Chin C."/>
            <person name="Gnerre S."/>
            <person name="Grabherr M."/>
            <person name="Kleber M."/>
            <person name="Mauceli E."/>
            <person name="MacCallum I."/>
        </authorList>
    </citation>
    <scope>NUCLEOTIDE SEQUENCE [LARGE SCALE GENOMIC DNA]</scope>
    <source>
        <strain evidence="10 11">TSC#14021-0224.01</strain>
    </source>
</reference>
<feature type="signal peptide" evidence="9">
    <location>
        <begin position="1"/>
        <end position="20"/>
    </location>
</feature>
<dbReference type="Proteomes" id="UP000008711">
    <property type="component" value="Unassembled WGS sequence"/>
</dbReference>
<proteinExistence type="predicted"/>
<keyword evidence="5 8" id="KW-0472">Membrane</keyword>
<accession>B3NQN0</accession>
<keyword evidence="3 8" id="KW-0812">Transmembrane</keyword>